<name>A0A3B0RKC7_9ZZZZ</name>
<sequence>MSDPHTAQILQKDSDLITLNPLSALKTTLNLARGSETTKDFAATALEIKVMAEETAKSV</sequence>
<accession>A0A3B0RKC7</accession>
<gene>
    <name evidence="1" type="ORF">MNBD_ALPHA02-222</name>
</gene>
<protein>
    <submittedName>
        <fullName evidence="1">Uncharacterized protein</fullName>
    </submittedName>
</protein>
<dbReference type="EMBL" id="UOED01000086">
    <property type="protein sequence ID" value="VAV93934.1"/>
    <property type="molecule type" value="Genomic_DNA"/>
</dbReference>
<reference evidence="1" key="1">
    <citation type="submission" date="2018-06" db="EMBL/GenBank/DDBJ databases">
        <authorList>
            <person name="Zhirakovskaya E."/>
        </authorList>
    </citation>
    <scope>NUCLEOTIDE SEQUENCE</scope>
</reference>
<proteinExistence type="predicted"/>
<dbReference type="AlphaFoldDB" id="A0A3B0RKC7"/>
<evidence type="ECO:0000313" key="1">
    <source>
        <dbReference type="EMBL" id="VAV93934.1"/>
    </source>
</evidence>
<organism evidence="1">
    <name type="scientific">hydrothermal vent metagenome</name>
    <dbReference type="NCBI Taxonomy" id="652676"/>
    <lineage>
        <taxon>unclassified sequences</taxon>
        <taxon>metagenomes</taxon>
        <taxon>ecological metagenomes</taxon>
    </lineage>
</organism>